<evidence type="ECO:0008006" key="2">
    <source>
        <dbReference type="Google" id="ProtNLM"/>
    </source>
</evidence>
<dbReference type="AlphaFoldDB" id="A0AAU7PDG0"/>
<proteinExistence type="predicted"/>
<dbReference type="RefSeq" id="WP_349657534.1">
    <property type="nucleotide sequence ID" value="NZ_CP144460.1"/>
</dbReference>
<reference evidence="1" key="1">
    <citation type="submission" date="2024-02" db="EMBL/GenBank/DDBJ databases">
        <title>Complete genome sequence of Xanthomonas sp. 10-10.</title>
        <authorList>
            <person name="Biessy A."/>
            <person name="Ciotola M."/>
            <person name="Cadieux M."/>
            <person name="Soufiane B."/>
            <person name="Laforest M."/>
            <person name="Filion M."/>
        </authorList>
    </citation>
    <scope>NUCLEOTIDE SEQUENCE</scope>
    <source>
        <strain evidence="1">10-10</strain>
    </source>
</reference>
<sequence length="177" mass="18148">MKSYVDPALPVVTQSQFTAPSSPDPVLVLFEFRTKGNANARATEDMRSRVIAAVAQSHQFGQIGGNTPGAGQLRLVIDNVPLTDNAAAKGFGTGLTFGLAGSLVTDGYICTAVYTRAGKTTQTTVKHALHTTVGNKAGPAGLPAKTPAEAANVVVDQLVLNALKQLAAQGAFVDSGA</sequence>
<protein>
    <recommendedName>
        <fullName evidence="2">DUF4410 domain-containing protein</fullName>
    </recommendedName>
</protein>
<accession>A0AAU7PDG0</accession>
<name>A0AAU7PDG0_9XANT</name>
<evidence type="ECO:0000313" key="1">
    <source>
        <dbReference type="EMBL" id="XBS39786.1"/>
    </source>
</evidence>
<gene>
    <name evidence="1" type="ORF">VZ068_09955</name>
</gene>
<dbReference type="EMBL" id="CP144460">
    <property type="protein sequence ID" value="XBS39786.1"/>
    <property type="molecule type" value="Genomic_DNA"/>
</dbReference>
<organism evidence="1">
    <name type="scientific">Xanthomonas sp. 10-10</name>
    <dbReference type="NCBI Taxonomy" id="3115848"/>
    <lineage>
        <taxon>Bacteria</taxon>
        <taxon>Pseudomonadati</taxon>
        <taxon>Pseudomonadota</taxon>
        <taxon>Gammaproteobacteria</taxon>
        <taxon>Lysobacterales</taxon>
        <taxon>Lysobacteraceae</taxon>
        <taxon>Xanthomonas</taxon>
    </lineage>
</organism>